<keyword evidence="3 4" id="KW-0732">Signal</keyword>
<name>A0ABX1RE68_9PSEU</name>
<dbReference type="NCBIfam" id="TIGR01256">
    <property type="entry name" value="modA"/>
    <property type="match status" value="1"/>
</dbReference>
<proteinExistence type="inferred from homology"/>
<dbReference type="InterPro" id="IPR050682">
    <property type="entry name" value="ModA/WtpA"/>
</dbReference>
<feature type="chain" id="PRO_5045775292" evidence="4">
    <location>
        <begin position="21"/>
        <end position="260"/>
    </location>
</feature>
<evidence type="ECO:0000256" key="1">
    <source>
        <dbReference type="ARBA" id="ARBA00009175"/>
    </source>
</evidence>
<dbReference type="CDD" id="cd13538">
    <property type="entry name" value="PBP2_ModA_like_1"/>
    <property type="match status" value="1"/>
</dbReference>
<dbReference type="EMBL" id="JAAXKY010000023">
    <property type="protein sequence ID" value="NMH77420.1"/>
    <property type="molecule type" value="Genomic_DNA"/>
</dbReference>
<dbReference type="PANTHER" id="PTHR30632:SF0">
    <property type="entry name" value="SULFATE-BINDING PROTEIN"/>
    <property type="match status" value="1"/>
</dbReference>
<sequence>MRTRLPVAAAAAGLVLLAGCGGTPSGTDARAPGTPEQRTLTVFAAASLTESFGEIEKQFETDNPGVDVVPSYGGSSDLAQQIVNGAPADVFASASDATMTTVTDAGLADGAPAVFATNVLVIATAAGNPKGITSFADLAKPDLKVVVCAPQVPCGAAARKVETATGVDIKPVSEETDVKNVLGKVTTGNADAGLVYVTDVASAGSAVEGVTFPEAAKATTAYPIAVIRNAPQAELARSFVSAVTGEQGQKVLQAAGFGTP</sequence>
<accession>A0ABX1RE68</accession>
<comment type="similarity">
    <text evidence="1">Belongs to the bacterial solute-binding protein ModA family.</text>
</comment>
<dbReference type="PANTHER" id="PTHR30632">
    <property type="entry name" value="MOLYBDATE-BINDING PERIPLASMIC PROTEIN"/>
    <property type="match status" value="1"/>
</dbReference>
<evidence type="ECO:0000256" key="4">
    <source>
        <dbReference type="SAM" id="SignalP"/>
    </source>
</evidence>
<comment type="caution">
    <text evidence="5">The sequence shown here is derived from an EMBL/GenBank/DDBJ whole genome shotgun (WGS) entry which is preliminary data.</text>
</comment>
<dbReference type="SUPFAM" id="SSF53850">
    <property type="entry name" value="Periplasmic binding protein-like II"/>
    <property type="match status" value="1"/>
</dbReference>
<evidence type="ECO:0000256" key="2">
    <source>
        <dbReference type="ARBA" id="ARBA00022723"/>
    </source>
</evidence>
<evidence type="ECO:0000313" key="6">
    <source>
        <dbReference type="Proteomes" id="UP001296706"/>
    </source>
</evidence>
<organism evidence="5 6">
    <name type="scientific">Pseudonocardia xinjiangensis</name>
    <dbReference type="NCBI Taxonomy" id="75289"/>
    <lineage>
        <taxon>Bacteria</taxon>
        <taxon>Bacillati</taxon>
        <taxon>Actinomycetota</taxon>
        <taxon>Actinomycetes</taxon>
        <taxon>Pseudonocardiales</taxon>
        <taxon>Pseudonocardiaceae</taxon>
        <taxon>Pseudonocardia</taxon>
    </lineage>
</organism>
<dbReference type="Gene3D" id="3.40.190.10">
    <property type="entry name" value="Periplasmic binding protein-like II"/>
    <property type="match status" value="2"/>
</dbReference>
<dbReference type="PROSITE" id="PS51257">
    <property type="entry name" value="PROKAR_LIPOPROTEIN"/>
    <property type="match status" value="1"/>
</dbReference>
<dbReference type="Pfam" id="PF13531">
    <property type="entry name" value="SBP_bac_11"/>
    <property type="match status" value="1"/>
</dbReference>
<protein>
    <submittedName>
        <fullName evidence="5">Molybdate ABC transporter substrate-binding protein</fullName>
    </submittedName>
</protein>
<dbReference type="RefSeq" id="WP_169395485.1">
    <property type="nucleotide sequence ID" value="NZ_BAAAJH010000007.1"/>
</dbReference>
<dbReference type="InterPro" id="IPR005950">
    <property type="entry name" value="ModA"/>
</dbReference>
<gene>
    <name evidence="5" type="primary">modA</name>
    <name evidence="5" type="ORF">HF577_10015</name>
</gene>
<feature type="signal peptide" evidence="4">
    <location>
        <begin position="1"/>
        <end position="20"/>
    </location>
</feature>
<dbReference type="Proteomes" id="UP001296706">
    <property type="component" value="Unassembled WGS sequence"/>
</dbReference>
<evidence type="ECO:0000313" key="5">
    <source>
        <dbReference type="EMBL" id="NMH77420.1"/>
    </source>
</evidence>
<keyword evidence="6" id="KW-1185">Reference proteome</keyword>
<evidence type="ECO:0000256" key="3">
    <source>
        <dbReference type="ARBA" id="ARBA00022729"/>
    </source>
</evidence>
<keyword evidence="2" id="KW-0479">Metal-binding</keyword>
<dbReference type="PIRSF" id="PIRSF004846">
    <property type="entry name" value="ModA"/>
    <property type="match status" value="1"/>
</dbReference>
<reference evidence="5 6" key="1">
    <citation type="submission" date="2020-04" db="EMBL/GenBank/DDBJ databases">
        <authorList>
            <person name="Klaysubun C."/>
            <person name="Duangmal K."/>
            <person name="Lipun K."/>
        </authorList>
    </citation>
    <scope>NUCLEOTIDE SEQUENCE [LARGE SCALE GENOMIC DNA]</scope>
    <source>
        <strain evidence="5 6">JCM 11839</strain>
    </source>
</reference>